<dbReference type="AlphaFoldDB" id="A0A9W6B1A2"/>
<dbReference type="Pfam" id="PF08282">
    <property type="entry name" value="Hydrolase_3"/>
    <property type="match status" value="1"/>
</dbReference>
<evidence type="ECO:0000313" key="1">
    <source>
        <dbReference type="EMBL" id="GLB46558.1"/>
    </source>
</evidence>
<gene>
    <name evidence="1" type="ORF">WR164_05370</name>
</gene>
<dbReference type="Gene3D" id="3.30.1240.10">
    <property type="match status" value="1"/>
</dbReference>
<dbReference type="EMBL" id="BRPL01000002">
    <property type="protein sequence ID" value="GLB46558.1"/>
    <property type="molecule type" value="Genomic_DNA"/>
</dbReference>
<accession>A0A9W6B1A2</accession>
<protein>
    <submittedName>
        <fullName evidence="1">Uncharacterized protein</fullName>
    </submittedName>
</protein>
<organism evidence="1 2">
    <name type="scientific">Philodulcilactobacillus myokoensis</name>
    <dbReference type="NCBI Taxonomy" id="2929573"/>
    <lineage>
        <taxon>Bacteria</taxon>
        <taxon>Bacillati</taxon>
        <taxon>Bacillota</taxon>
        <taxon>Bacilli</taxon>
        <taxon>Lactobacillales</taxon>
        <taxon>Lactobacillaceae</taxon>
        <taxon>Philodulcilactobacillus</taxon>
    </lineage>
</organism>
<dbReference type="RefSeq" id="WP_286136024.1">
    <property type="nucleotide sequence ID" value="NZ_BRPL01000002.1"/>
</dbReference>
<dbReference type="InterPro" id="IPR023214">
    <property type="entry name" value="HAD_sf"/>
</dbReference>
<dbReference type="GO" id="GO:0000287">
    <property type="term" value="F:magnesium ion binding"/>
    <property type="evidence" value="ECO:0007669"/>
    <property type="project" value="TreeGrafter"/>
</dbReference>
<dbReference type="PANTHER" id="PTHR10000:SF53">
    <property type="entry name" value="5-AMINO-6-(5-PHOSPHO-D-RIBITYLAMINO)URACIL PHOSPHATASE YBJI-RELATED"/>
    <property type="match status" value="1"/>
</dbReference>
<name>A0A9W6B1A2_9LACO</name>
<dbReference type="GO" id="GO:0016791">
    <property type="term" value="F:phosphatase activity"/>
    <property type="evidence" value="ECO:0007669"/>
    <property type="project" value="TreeGrafter"/>
</dbReference>
<sequence>MKLIATNIKNTLVDDQNHFDYQKFQKIMDQMKSKGIHFVVISSDNYPHLLRFFNSIDGQISFVCENGAQVVKNGVVLKNHLVDYLTCQRVFKYLSKDDQLFGANIILSGKNNAYTNLKASDPKFKQQKQFYDYLQHVPDITAVFDQIYRIHLEWQSGDDATRIQLINHHFPDLRAVSNINGGIDIITEDSSREDGLKALQASFKVNDAEVAILSSDDNDQNFLNQFSNGISTKNQSIDGLDQINQLIK</sequence>
<comment type="caution">
    <text evidence="1">The sequence shown here is derived from an EMBL/GenBank/DDBJ whole genome shotgun (WGS) entry which is preliminary data.</text>
</comment>
<dbReference type="GO" id="GO:0005829">
    <property type="term" value="C:cytosol"/>
    <property type="evidence" value="ECO:0007669"/>
    <property type="project" value="TreeGrafter"/>
</dbReference>
<keyword evidence="2" id="KW-1185">Reference proteome</keyword>
<proteinExistence type="predicted"/>
<reference evidence="1" key="1">
    <citation type="submission" date="2022-07" db="EMBL/GenBank/DDBJ databases">
        <authorList>
            <person name="Kouya T."/>
            <person name="Ishiyama Y."/>
        </authorList>
    </citation>
    <scope>NUCLEOTIDE SEQUENCE</scope>
    <source>
        <strain evidence="1">WR16-4</strain>
    </source>
</reference>
<reference evidence="1" key="2">
    <citation type="journal article" date="2023" name="PLoS ONE">
        <title>Philodulcilactobacillus myokoensis gen. nov., sp. nov., a fructophilic, acidophilic, and agar-phobic lactic acid bacterium isolated from fermented vegetable extracts.</title>
        <authorList>
            <person name="Kouya T."/>
            <person name="Ishiyama Y."/>
            <person name="Ohashi S."/>
            <person name="Kumakubo R."/>
            <person name="Yamazaki T."/>
            <person name="Otaki T."/>
        </authorList>
    </citation>
    <scope>NUCLEOTIDE SEQUENCE</scope>
    <source>
        <strain evidence="1">WR16-4</strain>
    </source>
</reference>
<dbReference type="Gene3D" id="3.40.50.1000">
    <property type="entry name" value="HAD superfamily/HAD-like"/>
    <property type="match status" value="1"/>
</dbReference>
<dbReference type="PANTHER" id="PTHR10000">
    <property type="entry name" value="PHOSPHOSERINE PHOSPHATASE"/>
    <property type="match status" value="1"/>
</dbReference>
<evidence type="ECO:0000313" key="2">
    <source>
        <dbReference type="Proteomes" id="UP001144204"/>
    </source>
</evidence>
<dbReference type="Proteomes" id="UP001144204">
    <property type="component" value="Unassembled WGS sequence"/>
</dbReference>
<dbReference type="SUPFAM" id="SSF56784">
    <property type="entry name" value="HAD-like"/>
    <property type="match status" value="1"/>
</dbReference>
<dbReference type="InterPro" id="IPR036412">
    <property type="entry name" value="HAD-like_sf"/>
</dbReference>